<protein>
    <recommendedName>
        <fullName evidence="1">Heterokaryon incompatibility domain-containing protein</fullName>
    </recommendedName>
</protein>
<evidence type="ECO:0000313" key="2">
    <source>
        <dbReference type="EMBL" id="ERF76216.1"/>
    </source>
</evidence>
<dbReference type="Pfam" id="PF06985">
    <property type="entry name" value="HET"/>
    <property type="match status" value="1"/>
</dbReference>
<reference evidence="3" key="1">
    <citation type="journal article" date="2014" name="BMC Genomics">
        <title>Genome characteristics reveal the impact of lichenization on lichen-forming fungus Endocarpon pusillum Hedwig (Verrucariales, Ascomycota).</title>
        <authorList>
            <person name="Wang Y.-Y."/>
            <person name="Liu B."/>
            <person name="Zhang X.-Y."/>
            <person name="Zhou Q.-M."/>
            <person name="Zhang T."/>
            <person name="Li H."/>
            <person name="Yu Y.-F."/>
            <person name="Zhang X.-L."/>
            <person name="Hao X.-Y."/>
            <person name="Wang M."/>
            <person name="Wang L."/>
            <person name="Wei J.-C."/>
        </authorList>
    </citation>
    <scope>NUCLEOTIDE SEQUENCE [LARGE SCALE GENOMIC DNA]</scope>
    <source>
        <strain evidence="3">Z07020 / HMAS-L-300199</strain>
    </source>
</reference>
<gene>
    <name evidence="2" type="ORF">EPUS_04293</name>
</gene>
<sequence length="626" mass="70396">MASVISTLGKSRYRYEPLQFADEIRLLQLSGGPERKRKPVSCEIHHVRLSQNPPPYHALSYVWGSPDKTFAAHCEGGQTYIPVTKSLHTALLDMAVPGTGYNIKTGTMNDMQKPEESPLYWADGICINQDDVSERNQQVLLMGDTYRKGHRVITYIGEGNEEQWLGIIFGVQLQQYVHKRYPRTPDPRIKDLDRLEEAGLPNRSDPQWRYLRDVLSLPWSSRMWIVQETILNKNIMMQCGGLQFDWSVLGEMSIFASRGYIPFLAITDEDSPNIGLPASSPDPMDKMFMLRTQAGVANYQRFSCMRLLLSMCHTLKSTDPRDKVYALANVAKDWDELGIVPDYSCPVWKLYTDIAFRIMKRERSLTLLAAASFAQISSDLPSWVPDWSNRPKAGYAMDTSNENNLIHAASGASPAVIDYDESSRSLRAAGAVIDKVEFLSEVIGAAQFRRKPLWFEDTLKMVKDSSSTPIRLGGSRTEMEALWRTLIMNVAAMERLKPDVEAPSDYGSYFEAFIRLQAGLAAMEQGIDHRVTQTEYEKALAFDRALTKRVRSRSLCKTEKGFLGLVPEGTRSGDDICILLGGRMAYVLKKTGNITRFGGEAYIHGLMKGEALQSVQANIELIVINA</sequence>
<dbReference type="OMA" id="DEVFHAY"/>
<dbReference type="eggNOG" id="ENOG502R38W">
    <property type="taxonomic scope" value="Eukaryota"/>
</dbReference>
<dbReference type="AlphaFoldDB" id="U1GVW0"/>
<dbReference type="Proteomes" id="UP000019373">
    <property type="component" value="Unassembled WGS sequence"/>
</dbReference>
<organism evidence="2 3">
    <name type="scientific">Endocarpon pusillum (strain Z07020 / HMAS-L-300199)</name>
    <name type="common">Lichen-forming fungus</name>
    <dbReference type="NCBI Taxonomy" id="1263415"/>
    <lineage>
        <taxon>Eukaryota</taxon>
        <taxon>Fungi</taxon>
        <taxon>Dikarya</taxon>
        <taxon>Ascomycota</taxon>
        <taxon>Pezizomycotina</taxon>
        <taxon>Eurotiomycetes</taxon>
        <taxon>Chaetothyriomycetidae</taxon>
        <taxon>Verrucariales</taxon>
        <taxon>Verrucariaceae</taxon>
        <taxon>Endocarpon</taxon>
    </lineage>
</organism>
<dbReference type="Pfam" id="PF26639">
    <property type="entry name" value="Het-6_barrel"/>
    <property type="match status" value="1"/>
</dbReference>
<dbReference type="PANTHER" id="PTHR24148">
    <property type="entry name" value="ANKYRIN REPEAT DOMAIN-CONTAINING PROTEIN 39 HOMOLOG-RELATED"/>
    <property type="match status" value="1"/>
</dbReference>
<dbReference type="InterPro" id="IPR010730">
    <property type="entry name" value="HET"/>
</dbReference>
<feature type="domain" description="Heterokaryon incompatibility" evidence="1">
    <location>
        <begin position="56"/>
        <end position="228"/>
    </location>
</feature>
<dbReference type="EMBL" id="KE720772">
    <property type="protein sequence ID" value="ERF76216.1"/>
    <property type="molecule type" value="Genomic_DNA"/>
</dbReference>
<evidence type="ECO:0000259" key="1">
    <source>
        <dbReference type="Pfam" id="PF06985"/>
    </source>
</evidence>
<proteinExistence type="predicted"/>
<dbReference type="PANTHER" id="PTHR24148:SF64">
    <property type="entry name" value="HETEROKARYON INCOMPATIBILITY DOMAIN-CONTAINING PROTEIN"/>
    <property type="match status" value="1"/>
</dbReference>
<dbReference type="OrthoDB" id="4341849at2759"/>
<dbReference type="RefSeq" id="XP_007786395.1">
    <property type="nucleotide sequence ID" value="XM_007788205.1"/>
</dbReference>
<evidence type="ECO:0000313" key="3">
    <source>
        <dbReference type="Proteomes" id="UP000019373"/>
    </source>
</evidence>
<name>U1GVW0_ENDPU</name>
<accession>U1GVW0</accession>
<dbReference type="HOGENOM" id="CLU_004184_7_3_1"/>
<dbReference type="GeneID" id="19239324"/>
<keyword evidence="3" id="KW-1185">Reference proteome</keyword>
<dbReference type="InterPro" id="IPR052895">
    <property type="entry name" value="HetReg/Transcr_Mod"/>
</dbReference>